<sequence length="96" mass="11564">MSYERRKVYFENLKILVKSEYEEVFRILKKHKVEYTENSNGIFFDISLLSETIFEQLEEYMKFCLQNRKAEENRSKELANLSAETNKFLLEGYSSN</sequence>
<name>A0A6C0DF20_9ZZZZ</name>
<evidence type="ECO:0000313" key="1">
    <source>
        <dbReference type="EMBL" id="QHT15566.1"/>
    </source>
</evidence>
<dbReference type="InterPro" id="IPR038336">
    <property type="entry name" value="NET_sf"/>
</dbReference>
<dbReference type="Gene3D" id="1.20.1270.220">
    <property type="match status" value="1"/>
</dbReference>
<organism evidence="1">
    <name type="scientific">viral metagenome</name>
    <dbReference type="NCBI Taxonomy" id="1070528"/>
    <lineage>
        <taxon>unclassified sequences</taxon>
        <taxon>metagenomes</taxon>
        <taxon>organismal metagenomes</taxon>
    </lineage>
</organism>
<dbReference type="AlphaFoldDB" id="A0A6C0DF20"/>
<dbReference type="EMBL" id="MN739613">
    <property type="protein sequence ID" value="QHT15566.1"/>
    <property type="molecule type" value="Genomic_DNA"/>
</dbReference>
<proteinExistence type="predicted"/>
<reference evidence="1" key="1">
    <citation type="journal article" date="2020" name="Nature">
        <title>Giant virus diversity and host interactions through global metagenomics.</title>
        <authorList>
            <person name="Schulz F."/>
            <person name="Roux S."/>
            <person name="Paez-Espino D."/>
            <person name="Jungbluth S."/>
            <person name="Walsh D.A."/>
            <person name="Denef V.J."/>
            <person name="McMahon K.D."/>
            <person name="Konstantinidis K.T."/>
            <person name="Eloe-Fadrosh E.A."/>
            <person name="Kyrpides N.C."/>
            <person name="Woyke T."/>
        </authorList>
    </citation>
    <scope>NUCLEOTIDE SEQUENCE</scope>
    <source>
        <strain evidence="1">GVMAG-M-3300023174-176</strain>
    </source>
</reference>
<accession>A0A6C0DF20</accession>
<protein>
    <recommendedName>
        <fullName evidence="2">NET domain-containing protein</fullName>
    </recommendedName>
</protein>
<evidence type="ECO:0008006" key="2">
    <source>
        <dbReference type="Google" id="ProtNLM"/>
    </source>
</evidence>